<dbReference type="InterPro" id="IPR021416">
    <property type="entry name" value="DUF3048_N"/>
</dbReference>
<evidence type="ECO:0000259" key="1">
    <source>
        <dbReference type="Pfam" id="PF11258"/>
    </source>
</evidence>
<accession>A0A6J6BI73</accession>
<reference evidence="3" key="1">
    <citation type="submission" date="2020-05" db="EMBL/GenBank/DDBJ databases">
        <authorList>
            <person name="Chiriac C."/>
            <person name="Salcher M."/>
            <person name="Ghai R."/>
            <person name="Kavagutti S V."/>
        </authorList>
    </citation>
    <scope>NUCLEOTIDE SEQUENCE</scope>
</reference>
<feature type="domain" description="DUF3048" evidence="1">
    <location>
        <begin position="43"/>
        <end position="168"/>
    </location>
</feature>
<evidence type="ECO:0000313" key="3">
    <source>
        <dbReference type="EMBL" id="CAB4538830.1"/>
    </source>
</evidence>
<feature type="domain" description="DUF3048" evidence="2">
    <location>
        <begin position="209"/>
        <end position="308"/>
    </location>
</feature>
<dbReference type="SUPFAM" id="SSF159774">
    <property type="entry name" value="YerB-like"/>
    <property type="match status" value="1"/>
</dbReference>
<organism evidence="3">
    <name type="scientific">freshwater metagenome</name>
    <dbReference type="NCBI Taxonomy" id="449393"/>
    <lineage>
        <taxon>unclassified sequences</taxon>
        <taxon>metagenomes</taxon>
        <taxon>ecological metagenomes</taxon>
    </lineage>
</organism>
<sequence>MRKNKLLAVLLTLGLTVSGLAGISGSVNAAVGDSPLSGLPGGEGRPVVMVKYGNSRPDRPHYSLNQADLFYVEEVEWGLTRVAALFNSKFPEVVGPTRSARISDLELLKQFTKPGLAFSGANDVLLKIIRKSQSVSLSPSDRSTYYFRSSKTSAPHNQLLKLAAMMAKETKVGAVKDIGLTFNAAPAVGGVAAKTFSASWASAKVAGTWNGSSWTIAFDGTTHKDAANGSLLTPKTVVLQFVDRKATKFGDKFGGKTPLLKSVGSGRAIILRNGQSFESTWSRPLETSGTKFAYKGIQFPFDVGQVMIVLVDGTLKKAPITVQ</sequence>
<name>A0A6J6BI73_9ZZZZ</name>
<proteinExistence type="predicted"/>
<dbReference type="Pfam" id="PF11258">
    <property type="entry name" value="DUF3048"/>
    <property type="match status" value="1"/>
</dbReference>
<protein>
    <submittedName>
        <fullName evidence="3">Unannotated protein</fullName>
    </submittedName>
</protein>
<dbReference type="InterPro" id="IPR023158">
    <property type="entry name" value="YerB-like_sf"/>
</dbReference>
<dbReference type="EMBL" id="CAEZSE010000132">
    <property type="protein sequence ID" value="CAB4538830.1"/>
    <property type="molecule type" value="Genomic_DNA"/>
</dbReference>
<evidence type="ECO:0000259" key="2">
    <source>
        <dbReference type="Pfam" id="PF17479"/>
    </source>
</evidence>
<dbReference type="AlphaFoldDB" id="A0A6J6BI73"/>
<dbReference type="InterPro" id="IPR035328">
    <property type="entry name" value="DUF3048_C"/>
</dbReference>
<dbReference type="Gene3D" id="3.50.90.10">
    <property type="entry name" value="YerB-like"/>
    <property type="match status" value="1"/>
</dbReference>
<dbReference type="Pfam" id="PF17479">
    <property type="entry name" value="DUF3048_C"/>
    <property type="match status" value="1"/>
</dbReference>
<gene>
    <name evidence="3" type="ORF">UFOPK1353_00810</name>
</gene>